<dbReference type="PROSITE" id="PS51038">
    <property type="entry name" value="BAH"/>
    <property type="match status" value="1"/>
</dbReference>
<dbReference type="Gene3D" id="1.10.10.60">
    <property type="entry name" value="Homeodomain-like"/>
    <property type="match status" value="1"/>
</dbReference>
<reference evidence="12" key="1">
    <citation type="submission" date="2022-11" db="UniProtKB">
        <authorList>
            <consortium name="WormBaseParasite"/>
        </authorList>
    </citation>
    <scope>IDENTIFICATION</scope>
</reference>
<dbReference type="PROSITE" id="PS51156">
    <property type="entry name" value="ELM2"/>
    <property type="match status" value="1"/>
</dbReference>
<evidence type="ECO:0000313" key="12">
    <source>
        <dbReference type="WBParaSite" id="PSU_v2.g6919.t1"/>
    </source>
</evidence>
<keyword evidence="2" id="KW-0678">Repressor</keyword>
<dbReference type="SMART" id="SM00439">
    <property type="entry name" value="BAH"/>
    <property type="match status" value="1"/>
</dbReference>
<dbReference type="Pfam" id="PF01426">
    <property type="entry name" value="BAH"/>
    <property type="match status" value="1"/>
</dbReference>
<dbReference type="InterPro" id="IPR000679">
    <property type="entry name" value="Znf_GATA"/>
</dbReference>
<dbReference type="InterPro" id="IPR043151">
    <property type="entry name" value="BAH_sf"/>
</dbReference>
<evidence type="ECO:0000256" key="1">
    <source>
        <dbReference type="ARBA" id="ARBA00004123"/>
    </source>
</evidence>
<keyword evidence="7" id="KW-0539">Nucleus</keyword>
<dbReference type="InterPro" id="IPR001025">
    <property type="entry name" value="BAH_dom"/>
</dbReference>
<dbReference type="Gene3D" id="2.30.30.490">
    <property type="match status" value="1"/>
</dbReference>
<evidence type="ECO:0000259" key="8">
    <source>
        <dbReference type="PROSITE" id="PS51038"/>
    </source>
</evidence>
<comment type="subcellular location">
    <subcellularLocation>
        <location evidence="1">Nucleus</location>
    </subcellularLocation>
</comment>
<dbReference type="AlphaFoldDB" id="A0A914Z4U5"/>
<dbReference type="GO" id="GO:0016581">
    <property type="term" value="C:NuRD complex"/>
    <property type="evidence" value="ECO:0007669"/>
    <property type="project" value="TreeGrafter"/>
</dbReference>
<dbReference type="WBParaSite" id="PSU_v2.g6919.t1">
    <property type="protein sequence ID" value="PSU_v2.g6919.t1"/>
    <property type="gene ID" value="PSU_v2.g6919"/>
</dbReference>
<evidence type="ECO:0000256" key="4">
    <source>
        <dbReference type="ARBA" id="ARBA00022771"/>
    </source>
</evidence>
<dbReference type="InterPro" id="IPR001005">
    <property type="entry name" value="SANT/Myb"/>
</dbReference>
<evidence type="ECO:0000256" key="6">
    <source>
        <dbReference type="ARBA" id="ARBA00023125"/>
    </source>
</evidence>
<dbReference type="Pfam" id="PF00249">
    <property type="entry name" value="Myb_DNA-binding"/>
    <property type="match status" value="1"/>
</dbReference>
<feature type="domain" description="BAH" evidence="8">
    <location>
        <begin position="4"/>
        <end position="192"/>
    </location>
</feature>
<dbReference type="PANTHER" id="PTHR10865:SF29">
    <property type="entry name" value="METASTASIS ASSOCIATED 1-LIKE, ISOFORM D"/>
    <property type="match status" value="1"/>
</dbReference>
<dbReference type="GO" id="GO:0003714">
    <property type="term" value="F:transcription corepressor activity"/>
    <property type="evidence" value="ECO:0007669"/>
    <property type="project" value="TreeGrafter"/>
</dbReference>
<name>A0A914Z4U5_9BILA</name>
<keyword evidence="5" id="KW-0862">Zinc</keyword>
<dbReference type="InterPro" id="IPR017884">
    <property type="entry name" value="SANT_dom"/>
</dbReference>
<evidence type="ECO:0000256" key="2">
    <source>
        <dbReference type="ARBA" id="ARBA00022491"/>
    </source>
</evidence>
<dbReference type="FunFam" id="1.10.10.60:FF:000012">
    <property type="entry name" value="Metastasis-associated 1 family, member 3"/>
    <property type="match status" value="1"/>
</dbReference>
<evidence type="ECO:0000256" key="5">
    <source>
        <dbReference type="ARBA" id="ARBA00022833"/>
    </source>
</evidence>
<dbReference type="InterPro" id="IPR000949">
    <property type="entry name" value="ELM2_dom"/>
</dbReference>
<dbReference type="GO" id="GO:0003713">
    <property type="term" value="F:transcription coactivator activity"/>
    <property type="evidence" value="ECO:0007669"/>
    <property type="project" value="TreeGrafter"/>
</dbReference>
<dbReference type="InterPro" id="IPR009057">
    <property type="entry name" value="Homeodomain-like_sf"/>
</dbReference>
<proteinExistence type="predicted"/>
<keyword evidence="11" id="KW-1185">Reference proteome</keyword>
<dbReference type="GO" id="GO:0042826">
    <property type="term" value="F:histone deacetylase binding"/>
    <property type="evidence" value="ECO:0007669"/>
    <property type="project" value="TreeGrafter"/>
</dbReference>
<dbReference type="GO" id="GO:0000122">
    <property type="term" value="P:negative regulation of transcription by RNA polymerase II"/>
    <property type="evidence" value="ECO:0007669"/>
    <property type="project" value="TreeGrafter"/>
</dbReference>
<dbReference type="Gene3D" id="4.10.1240.50">
    <property type="match status" value="1"/>
</dbReference>
<dbReference type="PANTHER" id="PTHR10865">
    <property type="entry name" value="METASTASIS-ASSOCIATED PROTEIN AND MESODERM INDUCTION EARLY RESPONSE PROTEIN"/>
    <property type="match status" value="1"/>
</dbReference>
<sequence length="534" mass="61846">MTENEYQVGDYVYIEQDSSEPYLIRRIEELERVSNEVGTFCKVTCFYRRRDIPIDLLKLADKIDNVRTTHKHFLLSSSKKNQIDIIDKNDLPENNGNVKDDDMKVEETNKRQFGGLPQGAENFSAENLHCLQQHELFMSRQLESLPAKNIRGKCCVVFLTAADAPEMFINNDDHFFYSLIYDKTNETLMSDKRTVPIGVGNQAIIDEPNLIVLKKLTEERKRKGYAKNDIEPLPKKVPLPTINTVQSLPNETLNFHPHHNLQNYEIDQFLTLSKAVGTFARAFDVPSVTRIPTLHVAAAAASRDTTHLHALSLLHQSDYNIGKAAQYLVPPVKLYKNDNEFIMQSPAPLLCRDELEHWSPAESHIFVEALEKCNKDFHEIRQNYLPWKSAKDIIEYYYMYKTSDRYAQYRKPKKESLYRGHLNHIYILPYNKPSPSLIPDLTSSDENNKITSLIPCESCSINESNNWYYWGPTEQKMRLCQNCWMCWKKRGGLKRPHESERYHIEVLNTVTKPMMDSKPQSLNSVSIFGSKESN</sequence>
<evidence type="ECO:0000256" key="3">
    <source>
        <dbReference type="ARBA" id="ARBA00022723"/>
    </source>
</evidence>
<dbReference type="GO" id="GO:0008270">
    <property type="term" value="F:zinc ion binding"/>
    <property type="evidence" value="ECO:0007669"/>
    <property type="project" value="UniProtKB-KW"/>
</dbReference>
<feature type="domain" description="ELM2" evidence="9">
    <location>
        <begin position="195"/>
        <end position="332"/>
    </location>
</feature>
<dbReference type="InterPro" id="IPR040138">
    <property type="entry name" value="MIER/MTA"/>
</dbReference>
<dbReference type="GO" id="GO:0003682">
    <property type="term" value="F:chromatin binding"/>
    <property type="evidence" value="ECO:0007669"/>
    <property type="project" value="InterPro"/>
</dbReference>
<organism evidence="11 12">
    <name type="scientific">Panagrolaimus superbus</name>
    <dbReference type="NCBI Taxonomy" id="310955"/>
    <lineage>
        <taxon>Eukaryota</taxon>
        <taxon>Metazoa</taxon>
        <taxon>Ecdysozoa</taxon>
        <taxon>Nematoda</taxon>
        <taxon>Chromadorea</taxon>
        <taxon>Rhabditida</taxon>
        <taxon>Tylenchina</taxon>
        <taxon>Panagrolaimomorpha</taxon>
        <taxon>Panagrolaimoidea</taxon>
        <taxon>Panagrolaimidae</taxon>
        <taxon>Panagrolaimus</taxon>
    </lineage>
</organism>
<evidence type="ECO:0000259" key="10">
    <source>
        <dbReference type="PROSITE" id="PS51293"/>
    </source>
</evidence>
<evidence type="ECO:0000313" key="11">
    <source>
        <dbReference type="Proteomes" id="UP000887577"/>
    </source>
</evidence>
<keyword evidence="3" id="KW-0479">Metal-binding</keyword>
<dbReference type="SMART" id="SM00717">
    <property type="entry name" value="SANT"/>
    <property type="match status" value="1"/>
</dbReference>
<protein>
    <submittedName>
        <fullName evidence="12">Uncharacterized protein</fullName>
    </submittedName>
</protein>
<accession>A0A914Z4U5</accession>
<dbReference type="SMART" id="SM00401">
    <property type="entry name" value="ZnF_GATA"/>
    <property type="match status" value="1"/>
</dbReference>
<feature type="domain" description="SANT" evidence="10">
    <location>
        <begin position="353"/>
        <end position="405"/>
    </location>
</feature>
<keyword evidence="4" id="KW-0863">Zinc-finger</keyword>
<evidence type="ECO:0000259" key="9">
    <source>
        <dbReference type="PROSITE" id="PS51156"/>
    </source>
</evidence>
<dbReference type="GO" id="GO:0043565">
    <property type="term" value="F:sequence-specific DNA binding"/>
    <property type="evidence" value="ECO:0007669"/>
    <property type="project" value="InterPro"/>
</dbReference>
<evidence type="ECO:0000256" key="7">
    <source>
        <dbReference type="ARBA" id="ARBA00023242"/>
    </source>
</evidence>
<dbReference type="SUPFAM" id="SSF46689">
    <property type="entry name" value="Homeodomain-like"/>
    <property type="match status" value="1"/>
</dbReference>
<keyword evidence="6" id="KW-0238">DNA-binding</keyword>
<dbReference type="PROSITE" id="PS51293">
    <property type="entry name" value="SANT"/>
    <property type="match status" value="1"/>
</dbReference>
<dbReference type="Proteomes" id="UP000887577">
    <property type="component" value="Unplaced"/>
</dbReference>